<dbReference type="GO" id="GO:0005975">
    <property type="term" value="P:carbohydrate metabolic process"/>
    <property type="evidence" value="ECO:0007669"/>
    <property type="project" value="InterPro"/>
</dbReference>
<reference evidence="5 6" key="1">
    <citation type="journal article" date="2016" name="Front. Microbiol.">
        <title>Genomic Resource of Rice Seed Associated Bacteria.</title>
        <authorList>
            <person name="Midha S."/>
            <person name="Bansal K."/>
            <person name="Sharma S."/>
            <person name="Kumar N."/>
            <person name="Patil P.P."/>
            <person name="Chaudhry V."/>
            <person name="Patil P.B."/>
        </authorList>
    </citation>
    <scope>NUCLEOTIDE SEQUENCE [LARGE SCALE GENOMIC DNA]</scope>
    <source>
        <strain evidence="5 6">NS184</strain>
    </source>
</reference>
<dbReference type="EMBL" id="LDQC01000016">
    <property type="protein sequence ID" value="KTR09433.1"/>
    <property type="molecule type" value="Genomic_DNA"/>
</dbReference>
<feature type="domain" description="Non-reducing end beta-L-arabinofuranosidase-like GH127 catalytic" evidence="2">
    <location>
        <begin position="36"/>
        <end position="422"/>
    </location>
</feature>
<evidence type="ECO:0000259" key="4">
    <source>
        <dbReference type="Pfam" id="PF20737"/>
    </source>
</evidence>
<dbReference type="InterPro" id="IPR049049">
    <property type="entry name" value="Beta-AFase-like_GH127_C"/>
</dbReference>
<dbReference type="Proteomes" id="UP000078252">
    <property type="component" value="Unassembled WGS sequence"/>
</dbReference>
<feature type="domain" description="Non-reducing end beta-L-arabinofuranosidase-like GH127 middle" evidence="3">
    <location>
        <begin position="446"/>
        <end position="515"/>
    </location>
</feature>
<comment type="caution">
    <text evidence="5">The sequence shown here is derived from an EMBL/GenBank/DDBJ whole genome shotgun (WGS) entry which is preliminary data.</text>
</comment>
<dbReference type="PANTHER" id="PTHR43465:SF2">
    <property type="entry name" value="DUF1680 DOMAIN PROTEIN (AFU_ORTHOLOGUE AFUA_1G08910)"/>
    <property type="match status" value="1"/>
</dbReference>
<gene>
    <name evidence="5" type="ORF">NS184_02895</name>
</gene>
<proteinExistence type="predicted"/>
<dbReference type="PANTHER" id="PTHR43465">
    <property type="entry name" value="DUF1680 DOMAIN PROTEIN (AFU_ORTHOLOGUE AFUA_1G08910)"/>
    <property type="match status" value="1"/>
</dbReference>
<dbReference type="InterPro" id="IPR008928">
    <property type="entry name" value="6-hairpin_glycosidase_sf"/>
</dbReference>
<feature type="compositionally biased region" description="Low complexity" evidence="1">
    <location>
        <begin position="633"/>
        <end position="648"/>
    </location>
</feature>
<dbReference type="RefSeq" id="WP_058724641.1">
    <property type="nucleotide sequence ID" value="NZ_LDQC01000016.1"/>
</dbReference>
<sequence>MTTTLATDVRPRTATPVLPTDGAHLTYRPLPTGSARISGGFWALRQGRNGRDAIRSGYDQLEAAGNFRNLRIAAGDEQGEAVGPIFMDSDVTKWLEAVAWEYGRAPAEDLLALQREVTGHYARAQADDGYLDSVQQVRGKGERYVDLKWSHELYCAGHLYQAAVAQHRATGDTGLLDVAVKNADHLVATFGDGPGQSVDIDGHPVVEMGLVELYRETGTRAYLDLAHWFVDARGHGIIERAGGEPTYFSDRVPAREATTVEGHAVRAVYLAAGAVDVAIETGDAELLAASERQFADMMATKAFITGGLGARWDYEAFGDPYELPTDRGYAETCAAIGGIQWAWRLLLATGKPVYADAIERLLYNAFLAGVSLAGTEYFYVNPLQQRDHAHQDENRSPAHGRRGWFDCACCPPNIMRTFASLDGYLATATDGGLQVHQYATADLGPVRVETGYPHDGRVVVTVTADGPLALGLRIPAWSDTTTVTGPDGRTSPEPGTLHVLDRPWTAGDTVELVFDTTPHRYVADSRIDASRGQLAIERGPLVYAVEQADQEGFTVDDLMIDPSAPIAEEWRDDLLDGVVTLRVPGSAPSSHEQAAWPYRRIDVGRPGGAAPALDATSVDDAAGGAGGDPRLPAETASADTASADTASADSANADTASADTAHAVTAVAVPYYAWANRGAAPMRVWLPIAR</sequence>
<evidence type="ECO:0000256" key="1">
    <source>
        <dbReference type="SAM" id="MobiDB-lite"/>
    </source>
</evidence>
<feature type="domain" description="Non-reducing end beta-L-arabinofuranosidase-like GH127 C-terminal" evidence="4">
    <location>
        <begin position="519"/>
        <end position="687"/>
    </location>
</feature>
<evidence type="ECO:0000259" key="3">
    <source>
        <dbReference type="Pfam" id="PF20736"/>
    </source>
</evidence>
<protein>
    <recommendedName>
        <fullName evidence="7">Glycosyl hydrolase</fullName>
    </recommendedName>
</protein>
<dbReference type="STRING" id="33881.NS184_02895"/>
<evidence type="ECO:0000313" key="5">
    <source>
        <dbReference type="EMBL" id="KTR09433.1"/>
    </source>
</evidence>
<dbReference type="SUPFAM" id="SSF48208">
    <property type="entry name" value="Six-hairpin glycosidases"/>
    <property type="match status" value="1"/>
</dbReference>
<dbReference type="Pfam" id="PF20736">
    <property type="entry name" value="Glyco_hydro127M"/>
    <property type="match status" value="1"/>
</dbReference>
<organism evidence="5 6">
    <name type="scientific">Curtobacterium luteum</name>
    <dbReference type="NCBI Taxonomy" id="33881"/>
    <lineage>
        <taxon>Bacteria</taxon>
        <taxon>Bacillati</taxon>
        <taxon>Actinomycetota</taxon>
        <taxon>Actinomycetes</taxon>
        <taxon>Micrococcales</taxon>
        <taxon>Microbacteriaceae</taxon>
        <taxon>Curtobacterium</taxon>
    </lineage>
</organism>
<dbReference type="InterPro" id="IPR049046">
    <property type="entry name" value="Beta-AFase-like_GH127_middle"/>
</dbReference>
<dbReference type="InterPro" id="IPR049174">
    <property type="entry name" value="Beta-AFase-like"/>
</dbReference>
<dbReference type="InterPro" id="IPR012878">
    <property type="entry name" value="Beta-AFase-like_GH127_cat"/>
</dbReference>
<feature type="region of interest" description="Disordered" evidence="1">
    <location>
        <begin position="609"/>
        <end position="648"/>
    </location>
</feature>
<dbReference type="PATRIC" id="fig|33881.3.peg.608"/>
<dbReference type="Pfam" id="PF20737">
    <property type="entry name" value="Glyco_hydro127C"/>
    <property type="match status" value="1"/>
</dbReference>
<accession>A0A175S0L2</accession>
<dbReference type="OrthoDB" id="9757939at2"/>
<dbReference type="Pfam" id="PF07944">
    <property type="entry name" value="Beta-AFase-like_GH127_cat"/>
    <property type="match status" value="1"/>
</dbReference>
<dbReference type="AlphaFoldDB" id="A0A175S0L2"/>
<evidence type="ECO:0008006" key="7">
    <source>
        <dbReference type="Google" id="ProtNLM"/>
    </source>
</evidence>
<name>A0A175S0L2_9MICO</name>
<evidence type="ECO:0000313" key="6">
    <source>
        <dbReference type="Proteomes" id="UP000078252"/>
    </source>
</evidence>
<evidence type="ECO:0000259" key="2">
    <source>
        <dbReference type="Pfam" id="PF07944"/>
    </source>
</evidence>